<protein>
    <submittedName>
        <fullName evidence="1">Uncharacterized protein</fullName>
    </submittedName>
</protein>
<accession>A0ACC0L9B0</accession>
<evidence type="ECO:0000313" key="2">
    <source>
        <dbReference type="Proteomes" id="UP001062846"/>
    </source>
</evidence>
<keyword evidence="2" id="KW-1185">Reference proteome</keyword>
<gene>
    <name evidence="1" type="ORF">RHMOL_Rhmol13G0180000</name>
</gene>
<evidence type="ECO:0000313" key="1">
    <source>
        <dbReference type="EMBL" id="KAI8524826.1"/>
    </source>
</evidence>
<organism evidence="1 2">
    <name type="scientific">Rhododendron molle</name>
    <name type="common">Chinese azalea</name>
    <name type="synonym">Azalea mollis</name>
    <dbReference type="NCBI Taxonomy" id="49168"/>
    <lineage>
        <taxon>Eukaryota</taxon>
        <taxon>Viridiplantae</taxon>
        <taxon>Streptophyta</taxon>
        <taxon>Embryophyta</taxon>
        <taxon>Tracheophyta</taxon>
        <taxon>Spermatophyta</taxon>
        <taxon>Magnoliopsida</taxon>
        <taxon>eudicotyledons</taxon>
        <taxon>Gunneridae</taxon>
        <taxon>Pentapetalae</taxon>
        <taxon>asterids</taxon>
        <taxon>Ericales</taxon>
        <taxon>Ericaceae</taxon>
        <taxon>Ericoideae</taxon>
        <taxon>Rhodoreae</taxon>
        <taxon>Rhododendron</taxon>
    </lineage>
</organism>
<sequence>MNCKGKSDIYSQICSIKSKLRSENIINYWSIDVDGILSFFQSTDGDLKSPRPYLPCCIQYSYRFQCWQWKEVGSREGLVVEPSCPYTLGASPTLFPVGTATTRPLPSMNHYSESAEDMPGYFTCFF</sequence>
<comment type="caution">
    <text evidence="1">The sequence shown here is derived from an EMBL/GenBank/DDBJ whole genome shotgun (WGS) entry which is preliminary data.</text>
</comment>
<dbReference type="EMBL" id="CM046400">
    <property type="protein sequence ID" value="KAI8524826.1"/>
    <property type="molecule type" value="Genomic_DNA"/>
</dbReference>
<name>A0ACC0L9B0_RHOML</name>
<dbReference type="Proteomes" id="UP001062846">
    <property type="component" value="Chromosome 13"/>
</dbReference>
<proteinExistence type="predicted"/>
<reference evidence="1" key="1">
    <citation type="submission" date="2022-02" db="EMBL/GenBank/DDBJ databases">
        <title>Plant Genome Project.</title>
        <authorList>
            <person name="Zhang R.-G."/>
        </authorList>
    </citation>
    <scope>NUCLEOTIDE SEQUENCE</scope>
    <source>
        <strain evidence="1">AT1</strain>
    </source>
</reference>